<keyword evidence="1" id="KW-0812">Transmembrane</keyword>
<keyword evidence="1" id="KW-1133">Transmembrane helix</keyword>
<dbReference type="Proteomes" id="UP000239209">
    <property type="component" value="Unassembled WGS sequence"/>
</dbReference>
<name>A0A2T0SD65_9ACTN</name>
<dbReference type="OrthoDB" id="5194349at2"/>
<feature type="transmembrane region" description="Helical" evidence="1">
    <location>
        <begin position="6"/>
        <end position="27"/>
    </location>
</feature>
<dbReference type="RefSeq" id="WP_106125843.1">
    <property type="nucleotide sequence ID" value="NZ_PVZG01000003.1"/>
</dbReference>
<protein>
    <submittedName>
        <fullName evidence="2">Uncharacterized protein</fullName>
    </submittedName>
</protein>
<organism evidence="2 3">
    <name type="scientific">Pseudosporangium ferrugineum</name>
    <dbReference type="NCBI Taxonomy" id="439699"/>
    <lineage>
        <taxon>Bacteria</taxon>
        <taxon>Bacillati</taxon>
        <taxon>Actinomycetota</taxon>
        <taxon>Actinomycetes</taxon>
        <taxon>Micromonosporales</taxon>
        <taxon>Micromonosporaceae</taxon>
        <taxon>Pseudosporangium</taxon>
    </lineage>
</organism>
<evidence type="ECO:0000313" key="3">
    <source>
        <dbReference type="Proteomes" id="UP000239209"/>
    </source>
</evidence>
<evidence type="ECO:0000313" key="2">
    <source>
        <dbReference type="EMBL" id="PRY31357.1"/>
    </source>
</evidence>
<comment type="caution">
    <text evidence="2">The sequence shown here is derived from an EMBL/GenBank/DDBJ whole genome shotgun (WGS) entry which is preliminary data.</text>
</comment>
<proteinExistence type="predicted"/>
<accession>A0A2T0SD65</accession>
<dbReference type="EMBL" id="PVZG01000003">
    <property type="protein sequence ID" value="PRY31357.1"/>
    <property type="molecule type" value="Genomic_DNA"/>
</dbReference>
<reference evidence="2 3" key="1">
    <citation type="submission" date="2018-03" db="EMBL/GenBank/DDBJ databases">
        <title>Genomic Encyclopedia of Archaeal and Bacterial Type Strains, Phase II (KMG-II): from individual species to whole genera.</title>
        <authorList>
            <person name="Goeker M."/>
        </authorList>
    </citation>
    <scope>NUCLEOTIDE SEQUENCE [LARGE SCALE GENOMIC DNA]</scope>
    <source>
        <strain evidence="2 3">DSM 45348</strain>
    </source>
</reference>
<gene>
    <name evidence="2" type="ORF">CLV70_103243</name>
</gene>
<keyword evidence="1" id="KW-0472">Membrane</keyword>
<sequence length="118" mass="12719">MPPSDGWYLLGPFIAVALVGFLGAIFWRMGLQWTRPGDDPLRDLYEGLAIFDCGDDYGLLCPAATTDDPGVAEEIRVLLRSAGIRSTSAARPDGRLVVLVFPEEAEEARRLVGGSPAL</sequence>
<evidence type="ECO:0000256" key="1">
    <source>
        <dbReference type="SAM" id="Phobius"/>
    </source>
</evidence>
<dbReference type="AlphaFoldDB" id="A0A2T0SD65"/>
<keyword evidence="3" id="KW-1185">Reference proteome</keyword>